<dbReference type="PRINTS" id="PR00111">
    <property type="entry name" value="ABHYDROLASE"/>
</dbReference>
<protein>
    <submittedName>
        <fullName evidence="2">Alpha/beta hydrolase</fullName>
    </submittedName>
</protein>
<dbReference type="GO" id="GO:0016787">
    <property type="term" value="F:hydrolase activity"/>
    <property type="evidence" value="ECO:0007669"/>
    <property type="project" value="UniProtKB-KW"/>
</dbReference>
<evidence type="ECO:0000313" key="2">
    <source>
        <dbReference type="EMBL" id="UNK44356.1"/>
    </source>
</evidence>
<accession>A0ABY3W7U9</accession>
<dbReference type="InterPro" id="IPR029058">
    <property type="entry name" value="AB_hydrolase_fold"/>
</dbReference>
<keyword evidence="2" id="KW-0378">Hydrolase</keyword>
<dbReference type="Gene3D" id="3.40.50.1820">
    <property type="entry name" value="alpha/beta hydrolase"/>
    <property type="match status" value="1"/>
</dbReference>
<dbReference type="RefSeq" id="WP_241912865.1">
    <property type="nucleotide sequence ID" value="NZ_CP093326.1"/>
</dbReference>
<evidence type="ECO:0000259" key="1">
    <source>
        <dbReference type="Pfam" id="PF00561"/>
    </source>
</evidence>
<organism evidence="2 3">
    <name type="scientific">Arthrobacter sulfonylureivorans</name>
    <dbReference type="NCBI Taxonomy" id="2486855"/>
    <lineage>
        <taxon>Bacteria</taxon>
        <taxon>Bacillati</taxon>
        <taxon>Actinomycetota</taxon>
        <taxon>Actinomycetes</taxon>
        <taxon>Micrococcales</taxon>
        <taxon>Micrococcaceae</taxon>
        <taxon>Arthrobacter</taxon>
    </lineage>
</organism>
<dbReference type="Pfam" id="PF00561">
    <property type="entry name" value="Abhydrolase_1"/>
    <property type="match status" value="1"/>
</dbReference>
<dbReference type="EMBL" id="CP093326">
    <property type="protein sequence ID" value="UNK44356.1"/>
    <property type="molecule type" value="Genomic_DNA"/>
</dbReference>
<keyword evidence="3" id="KW-1185">Reference proteome</keyword>
<dbReference type="InterPro" id="IPR000639">
    <property type="entry name" value="Epox_hydrolase-like"/>
</dbReference>
<proteinExistence type="predicted"/>
<reference evidence="2 3" key="1">
    <citation type="submission" date="2022-03" db="EMBL/GenBank/DDBJ databases">
        <title>Isotopic signatures of nitrous oxide derived from detoxification processes.</title>
        <authorList>
            <person name="Behrendt U."/>
            <person name="Buchen C."/>
            <person name="Well R."/>
            <person name="Ulrich A."/>
            <person name="Rohe L."/>
            <person name="Kolb S."/>
            <person name="Schloter M."/>
            <person name="Horn M.A."/>
            <person name="Augustin J."/>
        </authorList>
    </citation>
    <scope>NUCLEOTIDE SEQUENCE [LARGE SCALE GENOMIC DNA]</scope>
    <source>
        <strain evidence="2 3">S4-C24</strain>
    </source>
</reference>
<sequence>MTTVAGRALRRDMLLDGARVRYWEYPGYDDGAPTLVMIHGFRGDHHGLELVVDQLPGYRVIAPDLPGFGESEPLASGSHDMAGYTRFLHSLAGALELGPQTYILGHSFGSIVVSHYLAAHPGSFRAAILVNPISEPALQGPKAIASRLAGFYYLAGAKLPERLGLGLLRNRVIVRAMSIMMAKTRDPQLRTYIHAQHDAYFSAFANRGVVLEAFRASISTDVAQVAGRLDLPVLLIAGERDDIGSVPSQHRLAAAIPGARLEVIPAVGHLIHYETPAPAAAHIRDFIDGMSA</sequence>
<name>A0ABY3W7U9_9MICC</name>
<dbReference type="InterPro" id="IPR000073">
    <property type="entry name" value="AB_hydrolase_1"/>
</dbReference>
<dbReference type="InterPro" id="IPR050266">
    <property type="entry name" value="AB_hydrolase_sf"/>
</dbReference>
<evidence type="ECO:0000313" key="3">
    <source>
        <dbReference type="Proteomes" id="UP000829069"/>
    </source>
</evidence>
<dbReference type="PRINTS" id="PR00412">
    <property type="entry name" value="EPOXHYDRLASE"/>
</dbReference>
<dbReference type="PANTHER" id="PTHR43798">
    <property type="entry name" value="MONOACYLGLYCEROL LIPASE"/>
    <property type="match status" value="1"/>
</dbReference>
<dbReference type="PANTHER" id="PTHR43798:SF5">
    <property type="entry name" value="MONOACYLGLYCEROL LIPASE ABHD6"/>
    <property type="match status" value="1"/>
</dbReference>
<dbReference type="SUPFAM" id="SSF53474">
    <property type="entry name" value="alpha/beta-Hydrolases"/>
    <property type="match status" value="1"/>
</dbReference>
<feature type="domain" description="AB hydrolase-1" evidence="1">
    <location>
        <begin position="33"/>
        <end position="275"/>
    </location>
</feature>
<dbReference type="Proteomes" id="UP000829069">
    <property type="component" value="Chromosome"/>
</dbReference>
<gene>
    <name evidence="2" type="ORF">MNQ99_10075</name>
</gene>